<gene>
    <name evidence="3" type="ORF">B4U80_12199</name>
</gene>
<keyword evidence="4" id="KW-1185">Reference proteome</keyword>
<keyword evidence="1" id="KW-0175">Coiled coil</keyword>
<feature type="coiled-coil region" evidence="1">
    <location>
        <begin position="53"/>
        <end position="87"/>
    </location>
</feature>
<evidence type="ECO:0000256" key="1">
    <source>
        <dbReference type="SAM" id="Coils"/>
    </source>
</evidence>
<dbReference type="AlphaFoldDB" id="A0A443RX94"/>
<sequence>MSVFESKIFDKVEVTDSSDPFPQELLANLKKNINSFNGDSVTILTVNRLPKIGEDEIEEMERLRRQNNFLRDNIELLEKECQRIKNCENVSLFSILPEETLVMKILDLLSVSELFSLRLVSKEMKHWADITIRSQKQIMCINLVMHSTFLIHLWSNLYSEIKKLSISGTGIDLEVLLRICENKFPYLTSLIVYSCEKHNIELFGDYFPMIQNLSLSYLETVDEGIARLLSKLPELSTLSVEGSVNTAIAPFFCFGRNATNLRTLTCECYSVEEINSKDISNTLVAEMPNLTALHIILPFATLHNFSDLQMMSIKELELYCSRLEGCLTLPQNVMSVTNLIFNTATNSTEEIAAVLVNFMNLKTLELSFSLNDDMW</sequence>
<comment type="caution">
    <text evidence="3">The sequence shown here is derived from an EMBL/GenBank/DDBJ whole genome shotgun (WGS) entry which is preliminary data.</text>
</comment>
<name>A0A443RX94_9ACAR</name>
<feature type="domain" description="F-box" evidence="2">
    <location>
        <begin position="93"/>
        <end position="129"/>
    </location>
</feature>
<dbReference type="Pfam" id="PF00646">
    <property type="entry name" value="F-box"/>
    <property type="match status" value="1"/>
</dbReference>
<dbReference type="InterPro" id="IPR001810">
    <property type="entry name" value="F-box_dom"/>
</dbReference>
<dbReference type="OrthoDB" id="10257471at2759"/>
<dbReference type="Proteomes" id="UP000288716">
    <property type="component" value="Unassembled WGS sequence"/>
</dbReference>
<feature type="non-terminal residue" evidence="3">
    <location>
        <position position="375"/>
    </location>
</feature>
<evidence type="ECO:0000259" key="2">
    <source>
        <dbReference type="Pfam" id="PF00646"/>
    </source>
</evidence>
<organism evidence="3 4">
    <name type="scientific">Leptotrombidium deliense</name>
    <dbReference type="NCBI Taxonomy" id="299467"/>
    <lineage>
        <taxon>Eukaryota</taxon>
        <taxon>Metazoa</taxon>
        <taxon>Ecdysozoa</taxon>
        <taxon>Arthropoda</taxon>
        <taxon>Chelicerata</taxon>
        <taxon>Arachnida</taxon>
        <taxon>Acari</taxon>
        <taxon>Acariformes</taxon>
        <taxon>Trombidiformes</taxon>
        <taxon>Prostigmata</taxon>
        <taxon>Anystina</taxon>
        <taxon>Parasitengona</taxon>
        <taxon>Trombiculoidea</taxon>
        <taxon>Trombiculidae</taxon>
        <taxon>Leptotrombidium</taxon>
    </lineage>
</organism>
<proteinExistence type="predicted"/>
<evidence type="ECO:0000313" key="3">
    <source>
        <dbReference type="EMBL" id="RWS19870.1"/>
    </source>
</evidence>
<dbReference type="VEuPathDB" id="VectorBase:LDEU012170"/>
<protein>
    <recommendedName>
        <fullName evidence="2">F-box domain-containing protein</fullName>
    </recommendedName>
</protein>
<dbReference type="Gene3D" id="3.80.10.10">
    <property type="entry name" value="Ribonuclease Inhibitor"/>
    <property type="match status" value="1"/>
</dbReference>
<dbReference type="SUPFAM" id="SSF81383">
    <property type="entry name" value="F-box domain"/>
    <property type="match status" value="1"/>
</dbReference>
<dbReference type="EMBL" id="NCKV01022081">
    <property type="protein sequence ID" value="RWS19870.1"/>
    <property type="molecule type" value="Genomic_DNA"/>
</dbReference>
<dbReference type="InterPro" id="IPR032675">
    <property type="entry name" value="LRR_dom_sf"/>
</dbReference>
<accession>A0A443RX94</accession>
<dbReference type="InterPro" id="IPR036047">
    <property type="entry name" value="F-box-like_dom_sf"/>
</dbReference>
<dbReference type="SUPFAM" id="SSF52047">
    <property type="entry name" value="RNI-like"/>
    <property type="match status" value="1"/>
</dbReference>
<evidence type="ECO:0000313" key="4">
    <source>
        <dbReference type="Proteomes" id="UP000288716"/>
    </source>
</evidence>
<reference evidence="3 4" key="1">
    <citation type="journal article" date="2018" name="Gigascience">
        <title>Genomes of trombidid mites reveal novel predicted allergens and laterally-transferred genes associated with secondary metabolism.</title>
        <authorList>
            <person name="Dong X."/>
            <person name="Chaisiri K."/>
            <person name="Xia D."/>
            <person name="Armstrong S.D."/>
            <person name="Fang Y."/>
            <person name="Donnelly M.J."/>
            <person name="Kadowaki T."/>
            <person name="McGarry J.W."/>
            <person name="Darby A.C."/>
            <person name="Makepeace B.L."/>
        </authorList>
    </citation>
    <scope>NUCLEOTIDE SEQUENCE [LARGE SCALE GENOMIC DNA]</scope>
    <source>
        <strain evidence="3">UoL-UT</strain>
    </source>
</reference>